<protein>
    <submittedName>
        <fullName evidence="2">Cyclase</fullName>
    </submittedName>
</protein>
<comment type="caution">
    <text evidence="2">The sequence shown here is derived from an EMBL/GenBank/DDBJ whole genome shotgun (WGS) entry which is preliminary data.</text>
</comment>
<organism evidence="2 3">
    <name type="scientific">Penicillium cinerascens</name>
    <dbReference type="NCBI Taxonomy" id="70096"/>
    <lineage>
        <taxon>Eukaryota</taxon>
        <taxon>Fungi</taxon>
        <taxon>Dikarya</taxon>
        <taxon>Ascomycota</taxon>
        <taxon>Pezizomycotina</taxon>
        <taxon>Eurotiomycetes</taxon>
        <taxon>Eurotiomycetidae</taxon>
        <taxon>Eurotiales</taxon>
        <taxon>Aspergillaceae</taxon>
        <taxon>Penicillium</taxon>
    </lineage>
</organism>
<evidence type="ECO:0000256" key="1">
    <source>
        <dbReference type="ARBA" id="ARBA00007865"/>
    </source>
</evidence>
<dbReference type="Proteomes" id="UP001150904">
    <property type="component" value="Unassembled WGS sequence"/>
</dbReference>
<dbReference type="RefSeq" id="XP_058305948.1">
    <property type="nucleotide sequence ID" value="XM_058455960.1"/>
</dbReference>
<dbReference type="GO" id="GO:0004061">
    <property type="term" value="F:arylformamidase activity"/>
    <property type="evidence" value="ECO:0007669"/>
    <property type="project" value="InterPro"/>
</dbReference>
<dbReference type="AlphaFoldDB" id="A0A9W9MAN1"/>
<reference evidence="2" key="2">
    <citation type="journal article" date="2023" name="IMA Fungus">
        <title>Comparative genomic study of the Penicillium genus elucidates a diverse pangenome and 15 lateral gene transfer events.</title>
        <authorList>
            <person name="Petersen C."/>
            <person name="Sorensen T."/>
            <person name="Nielsen M.R."/>
            <person name="Sondergaard T.E."/>
            <person name="Sorensen J.L."/>
            <person name="Fitzpatrick D.A."/>
            <person name="Frisvad J.C."/>
            <person name="Nielsen K.L."/>
        </authorList>
    </citation>
    <scope>NUCLEOTIDE SEQUENCE</scope>
    <source>
        <strain evidence="2">IBT 15544</strain>
    </source>
</reference>
<reference evidence="2" key="1">
    <citation type="submission" date="2022-12" db="EMBL/GenBank/DDBJ databases">
        <authorList>
            <person name="Petersen C."/>
        </authorList>
    </citation>
    <scope>NUCLEOTIDE SEQUENCE</scope>
    <source>
        <strain evidence="2">IBT 15544</strain>
    </source>
</reference>
<dbReference type="InterPro" id="IPR037175">
    <property type="entry name" value="KFase_sf"/>
</dbReference>
<evidence type="ECO:0000313" key="3">
    <source>
        <dbReference type="Proteomes" id="UP001150904"/>
    </source>
</evidence>
<gene>
    <name evidence="2" type="ORF">N7498_008898</name>
</gene>
<proteinExistence type="inferred from homology"/>
<evidence type="ECO:0000313" key="2">
    <source>
        <dbReference type="EMBL" id="KAJ5195460.1"/>
    </source>
</evidence>
<dbReference type="PANTHER" id="PTHR34861:SF10">
    <property type="entry name" value="CYCLASE"/>
    <property type="match status" value="1"/>
</dbReference>
<dbReference type="InterPro" id="IPR007325">
    <property type="entry name" value="KFase/CYL"/>
</dbReference>
<keyword evidence="3" id="KW-1185">Reference proteome</keyword>
<name>A0A9W9MAN1_9EURO</name>
<dbReference type="GO" id="GO:0019441">
    <property type="term" value="P:L-tryptophan catabolic process to kynurenine"/>
    <property type="evidence" value="ECO:0007669"/>
    <property type="project" value="InterPro"/>
</dbReference>
<dbReference type="EMBL" id="JAPQKR010000015">
    <property type="protein sequence ID" value="KAJ5195460.1"/>
    <property type="molecule type" value="Genomic_DNA"/>
</dbReference>
<comment type="similarity">
    <text evidence="1">Belongs to the Cyclase 1 superfamily.</text>
</comment>
<dbReference type="PANTHER" id="PTHR34861">
    <property type="match status" value="1"/>
</dbReference>
<dbReference type="Pfam" id="PF04199">
    <property type="entry name" value="Cyclase"/>
    <property type="match status" value="1"/>
</dbReference>
<sequence length="337" mass="36966">MTLSLPDFDDLPPVEGVPQGCAWGIFDQDGQKDVYGTLNLLTPDVVKAAAEEVRHGISISLNWPIGSIKIPGFFRKSLNHTVVKLEDPHANLHYGFDDEVEFNTQASSQWDSLCHFMHLPTGKTYNGVTPTVKDMQNPTKGSQKLPTLDHWHDRGCVAGRGVLIDFKSYADAEGLKYDPFSGFRIGIADIEAVAAYQGVTFRQGDILIIRFGVTEALGQMTPDEQTSALSTYSYCGVDGTKEMARWLWNQHFAAIASDNVAVEAMPPIVDGETKPLTQLVLHQWCLSLFGMPLGELWYLKTLATHCKGNQKYTFLLTSAPLNVPGAVGSPPNALALL</sequence>
<dbReference type="OrthoDB" id="5396at2759"/>
<dbReference type="SUPFAM" id="SSF102198">
    <property type="entry name" value="Putative cyclase"/>
    <property type="match status" value="1"/>
</dbReference>
<dbReference type="Gene3D" id="3.50.30.50">
    <property type="entry name" value="Putative cyclase"/>
    <property type="match status" value="1"/>
</dbReference>
<dbReference type="GeneID" id="83183261"/>
<accession>A0A9W9MAN1</accession>